<proteinExistence type="predicted"/>
<evidence type="ECO:0000313" key="2">
    <source>
        <dbReference type="Proteomes" id="UP001501920"/>
    </source>
</evidence>
<evidence type="ECO:0008006" key="3">
    <source>
        <dbReference type="Google" id="ProtNLM"/>
    </source>
</evidence>
<accession>A0AAR2JKQ9</accession>
<dbReference type="AlphaFoldDB" id="A0AAR2JKQ9"/>
<evidence type="ECO:0000313" key="1">
    <source>
        <dbReference type="Ensembl" id="ENSPNAP00000050431.1"/>
    </source>
</evidence>
<dbReference type="GeneTree" id="ENSGT00390000001618"/>
<dbReference type="PANTHER" id="PTHR48424">
    <property type="entry name" value="DYNEIN LIGHT CHAIN-RELATED"/>
    <property type="match status" value="1"/>
</dbReference>
<protein>
    <recommendedName>
        <fullName evidence="3">Dynein light chain</fullName>
    </recommendedName>
</protein>
<dbReference type="Proteomes" id="UP001501920">
    <property type="component" value="Chromosome 17"/>
</dbReference>
<reference evidence="1" key="3">
    <citation type="submission" date="2025-09" db="UniProtKB">
        <authorList>
            <consortium name="Ensembl"/>
        </authorList>
    </citation>
    <scope>IDENTIFICATION</scope>
</reference>
<sequence>PLLTDDTEQRSGPRFEQKYGHLAQVEVDEVLCLVSDVAAEVPSHNAVPCWVAHLLDVRCNVLLYVVLLHGLRRTVHRILLHVLGHVSILDHGFPVGHYALVCWGNSVTPDRPH</sequence>
<dbReference type="PANTHER" id="PTHR48424:SF3">
    <property type="entry name" value="DYNEIN LIGHT CHAIN-RELATED"/>
    <property type="match status" value="1"/>
</dbReference>
<keyword evidence="2" id="KW-1185">Reference proteome</keyword>
<reference evidence="1" key="2">
    <citation type="submission" date="2025-08" db="UniProtKB">
        <authorList>
            <consortium name="Ensembl"/>
        </authorList>
    </citation>
    <scope>IDENTIFICATION</scope>
</reference>
<dbReference type="Ensembl" id="ENSPNAT00000060465.1">
    <property type="protein sequence ID" value="ENSPNAP00000050431.1"/>
    <property type="gene ID" value="ENSPNAG00000032964.1"/>
</dbReference>
<organism evidence="1 2">
    <name type="scientific">Pygocentrus nattereri</name>
    <name type="common">Red-bellied piranha</name>
    <dbReference type="NCBI Taxonomy" id="42514"/>
    <lineage>
        <taxon>Eukaryota</taxon>
        <taxon>Metazoa</taxon>
        <taxon>Chordata</taxon>
        <taxon>Craniata</taxon>
        <taxon>Vertebrata</taxon>
        <taxon>Euteleostomi</taxon>
        <taxon>Actinopterygii</taxon>
        <taxon>Neopterygii</taxon>
        <taxon>Teleostei</taxon>
        <taxon>Ostariophysi</taxon>
        <taxon>Characiformes</taxon>
        <taxon>Characoidei</taxon>
        <taxon>Pygocentrus</taxon>
    </lineage>
</organism>
<name>A0AAR2JKQ9_PYGNA</name>
<reference evidence="1 2" key="1">
    <citation type="submission" date="2020-10" db="EMBL/GenBank/DDBJ databases">
        <title>Pygocentrus nattereri (red-bellied piranha) genome, fPygNat1, primary haplotype.</title>
        <authorList>
            <person name="Myers G."/>
            <person name="Meyer A."/>
            <person name="Karagic N."/>
            <person name="Pippel M."/>
            <person name="Winkler S."/>
            <person name="Tracey A."/>
            <person name="Wood J."/>
            <person name="Formenti G."/>
            <person name="Howe K."/>
            <person name="Fedrigo O."/>
            <person name="Jarvis E.D."/>
        </authorList>
    </citation>
    <scope>NUCLEOTIDE SEQUENCE [LARGE SCALE GENOMIC DNA]</scope>
</reference>